<reference evidence="3" key="1">
    <citation type="submission" date="2022-10" db="EMBL/GenBank/DDBJ databases">
        <title>The complete genomes of actinobacterial strains from the NBC collection.</title>
        <authorList>
            <person name="Joergensen T.S."/>
            <person name="Alvarez Arevalo M."/>
            <person name="Sterndorff E.B."/>
            <person name="Faurdal D."/>
            <person name="Vuksanovic O."/>
            <person name="Mourched A.-S."/>
            <person name="Charusanti P."/>
            <person name="Shaw S."/>
            <person name="Blin K."/>
            <person name="Weber T."/>
        </authorList>
    </citation>
    <scope>NUCLEOTIDE SEQUENCE</scope>
    <source>
        <strain evidence="3">NBC_01482</strain>
    </source>
</reference>
<dbReference type="InterPro" id="IPR011944">
    <property type="entry name" value="Steroid_delta5-4_isomerase"/>
</dbReference>
<feature type="domain" description="DUF4440" evidence="2">
    <location>
        <begin position="63"/>
        <end position="174"/>
    </location>
</feature>
<keyword evidence="4" id="KW-1185">Reference proteome</keyword>
<evidence type="ECO:0000313" key="3">
    <source>
        <dbReference type="EMBL" id="WUV49737.1"/>
    </source>
</evidence>
<dbReference type="RefSeq" id="WP_327094481.1">
    <property type="nucleotide sequence ID" value="NZ_CP109149.1"/>
</dbReference>
<evidence type="ECO:0000313" key="4">
    <source>
        <dbReference type="Proteomes" id="UP001432062"/>
    </source>
</evidence>
<keyword evidence="1" id="KW-0812">Transmembrane</keyword>
<evidence type="ECO:0000259" key="2">
    <source>
        <dbReference type="Pfam" id="PF14534"/>
    </source>
</evidence>
<proteinExistence type="predicted"/>
<feature type="transmembrane region" description="Helical" evidence="1">
    <location>
        <begin position="12"/>
        <end position="35"/>
    </location>
</feature>
<dbReference type="Gene3D" id="3.10.450.50">
    <property type="match status" value="1"/>
</dbReference>
<dbReference type="InterPro" id="IPR027843">
    <property type="entry name" value="DUF4440"/>
</dbReference>
<dbReference type="EMBL" id="CP109441">
    <property type="protein sequence ID" value="WUV49737.1"/>
    <property type="molecule type" value="Genomic_DNA"/>
</dbReference>
<name>A0ABZ1Z2F8_9NOCA</name>
<dbReference type="NCBIfam" id="TIGR02246">
    <property type="entry name" value="SgcJ/EcaC family oxidoreductase"/>
    <property type="match status" value="1"/>
</dbReference>
<sequence>MNAPAPRNRRRIVSRVLAASAITLGVAAGGGYLWLDQTSDVQNLGTPACATVTTPAPQSAREICDLLDQLTDAWGRGDADAYGALFTEDATYTSFVGTYYQGRADIVEGHRALFKGFKKGTDLTDSILGIRFYGPDTAVVTSRGDTYKGDPKQPEELSKTQTYTMVRQDGRWLIAAFQNTQRKNVMERISFLYDPATRPAAER</sequence>
<accession>A0ABZ1Z2F8</accession>
<dbReference type="Pfam" id="PF14534">
    <property type="entry name" value="DUF4440"/>
    <property type="match status" value="1"/>
</dbReference>
<dbReference type="Proteomes" id="UP001432062">
    <property type="component" value="Chromosome"/>
</dbReference>
<dbReference type="SUPFAM" id="SSF54427">
    <property type="entry name" value="NTF2-like"/>
    <property type="match status" value="1"/>
</dbReference>
<dbReference type="InterPro" id="IPR032710">
    <property type="entry name" value="NTF2-like_dom_sf"/>
</dbReference>
<keyword evidence="1" id="KW-0472">Membrane</keyword>
<organism evidence="3 4">
    <name type="scientific">Nocardia vinacea</name>
    <dbReference type="NCBI Taxonomy" id="96468"/>
    <lineage>
        <taxon>Bacteria</taxon>
        <taxon>Bacillati</taxon>
        <taxon>Actinomycetota</taxon>
        <taxon>Actinomycetes</taxon>
        <taxon>Mycobacteriales</taxon>
        <taxon>Nocardiaceae</taxon>
        <taxon>Nocardia</taxon>
    </lineage>
</organism>
<protein>
    <submittedName>
        <fullName evidence="3">SgcJ/EcaC family oxidoreductase</fullName>
    </submittedName>
</protein>
<keyword evidence="1" id="KW-1133">Transmembrane helix</keyword>
<gene>
    <name evidence="3" type="ORF">OG563_16955</name>
</gene>
<evidence type="ECO:0000256" key="1">
    <source>
        <dbReference type="SAM" id="Phobius"/>
    </source>
</evidence>